<dbReference type="SMART" id="SM00396">
    <property type="entry name" value="ZnF_UBR1"/>
    <property type="match status" value="1"/>
</dbReference>
<feature type="compositionally biased region" description="Gly residues" evidence="5">
    <location>
        <begin position="1180"/>
        <end position="1189"/>
    </location>
</feature>
<dbReference type="GO" id="GO:0005634">
    <property type="term" value="C:nucleus"/>
    <property type="evidence" value="ECO:0007669"/>
    <property type="project" value="TreeGrafter"/>
</dbReference>
<dbReference type="GO" id="GO:0090263">
    <property type="term" value="P:positive regulation of canonical Wnt signaling pathway"/>
    <property type="evidence" value="ECO:0007669"/>
    <property type="project" value="TreeGrafter"/>
</dbReference>
<feature type="region of interest" description="Disordered" evidence="5">
    <location>
        <begin position="51"/>
        <end position="89"/>
    </location>
</feature>
<feature type="compositionally biased region" description="Polar residues" evidence="5">
    <location>
        <begin position="1301"/>
        <end position="1311"/>
    </location>
</feature>
<feature type="region of interest" description="Disordered" evidence="5">
    <location>
        <begin position="2622"/>
        <end position="3041"/>
    </location>
</feature>
<feature type="compositionally biased region" description="Basic and acidic residues" evidence="5">
    <location>
        <begin position="2744"/>
        <end position="2755"/>
    </location>
</feature>
<feature type="compositionally biased region" description="Low complexity" evidence="5">
    <location>
        <begin position="2571"/>
        <end position="2581"/>
    </location>
</feature>
<feature type="compositionally biased region" description="Low complexity" evidence="5">
    <location>
        <begin position="610"/>
        <end position="631"/>
    </location>
</feature>
<feature type="region of interest" description="Disordered" evidence="5">
    <location>
        <begin position="1568"/>
        <end position="1643"/>
    </location>
</feature>
<dbReference type="CDD" id="cd19675">
    <property type="entry name" value="UBR-box_UBR5"/>
    <property type="match status" value="1"/>
</dbReference>
<feature type="compositionally biased region" description="Acidic residues" evidence="5">
    <location>
        <begin position="1194"/>
        <end position="1210"/>
    </location>
</feature>
<feature type="region of interest" description="Disordered" evidence="5">
    <location>
        <begin position="4053"/>
        <end position="4075"/>
    </location>
</feature>
<reference evidence="7" key="1">
    <citation type="submission" date="2021-05" db="EMBL/GenBank/DDBJ databases">
        <authorList>
            <person name="Alioto T."/>
            <person name="Alioto T."/>
            <person name="Gomez Garrido J."/>
        </authorList>
    </citation>
    <scope>NUCLEOTIDE SEQUENCE</scope>
</reference>
<dbReference type="PANTHER" id="PTHR46276:SF1">
    <property type="entry name" value="E3 UBIQUITIN-PROTEIN LIGASE UBR5"/>
    <property type="match status" value="1"/>
</dbReference>
<feature type="compositionally biased region" description="Low complexity" evidence="5">
    <location>
        <begin position="2865"/>
        <end position="2874"/>
    </location>
</feature>
<feature type="compositionally biased region" description="Polar residues" evidence="5">
    <location>
        <begin position="2820"/>
        <end position="2837"/>
    </location>
</feature>
<organism evidence="7">
    <name type="scientific">Cacopsylla melanoneura</name>
    <dbReference type="NCBI Taxonomy" id="428564"/>
    <lineage>
        <taxon>Eukaryota</taxon>
        <taxon>Metazoa</taxon>
        <taxon>Ecdysozoa</taxon>
        <taxon>Arthropoda</taxon>
        <taxon>Hexapoda</taxon>
        <taxon>Insecta</taxon>
        <taxon>Pterygota</taxon>
        <taxon>Neoptera</taxon>
        <taxon>Paraneoptera</taxon>
        <taxon>Hemiptera</taxon>
        <taxon>Sternorrhyncha</taxon>
        <taxon>Psylloidea</taxon>
        <taxon>Psyllidae</taxon>
        <taxon>Psyllinae</taxon>
        <taxon>Cacopsylla</taxon>
    </lineage>
</organism>
<feature type="compositionally biased region" description="Basic and acidic residues" evidence="5">
    <location>
        <begin position="3184"/>
        <end position="3193"/>
    </location>
</feature>
<keyword evidence="1" id="KW-0479">Metal-binding</keyword>
<feature type="region of interest" description="Disordered" evidence="5">
    <location>
        <begin position="1844"/>
        <end position="1951"/>
    </location>
</feature>
<feature type="compositionally biased region" description="Gly residues" evidence="5">
    <location>
        <begin position="1217"/>
        <end position="1231"/>
    </location>
</feature>
<feature type="compositionally biased region" description="Polar residues" evidence="5">
    <location>
        <begin position="4194"/>
        <end position="4205"/>
    </location>
</feature>
<feature type="compositionally biased region" description="Polar residues" evidence="5">
    <location>
        <begin position="74"/>
        <end position="87"/>
    </location>
</feature>
<feature type="compositionally biased region" description="Gly residues" evidence="5">
    <location>
        <begin position="2216"/>
        <end position="2227"/>
    </location>
</feature>
<keyword evidence="2" id="KW-0863">Zinc-finger</keyword>
<feature type="compositionally biased region" description="Low complexity" evidence="5">
    <location>
        <begin position="51"/>
        <end position="66"/>
    </location>
</feature>
<sequence>MHHQCLVILRYFEYTCDTLTSTNFFSCVNLTPTPTTSTSTSFFSSSSVSSSSVSSSSSSSTSSSSSPPSPSPLSKENTGAPSGQSGTNSAAAAAAAAAAVANSNATTQTSPVRQDLSGDEGLALLQDCRLMRKDELQVVRLNSTARAPECFQRVPRRISLPDSGSNILTLAVDGRGMHTILKTGSSPATSKLSYTVFNVTSARVEQECPFPLDTTAFLGLEPSNVCLTATGDGTESVLILRDGNSALFPLARDSLDAIREPPWLDLPPVRCIATGTHALSSVHSNSLKNQVSLIVLAFTHQTLLDKILACNYKAIVDTLYRLERDPNTDTIRAILAERCDANRNIIHACVTLCQPVSNKDPDTTGDVDMRDRLGDAGADPSSGMGDDPVPTLSWPPEAYDSASGDDDILSMSAGSKPSRHGAAHSKDAVSEPYERCVNAHAALSALCKSAALAPHMIELLSAKDAQGQTPFMLAVTCRAYQAAKTLFNTAAKLTIKKRPLTSSRRSSAVPPPSAQQTTVPAPVPDYELSQHAVVTGDPLDIPLPGGEATVTATSKINGTSGVDYDSSVPREEKFKFMMSSWFNNKSTPTSDTSAPSGVETKKQSSSNERTSSSWISTPGTSSSSSDAFDIAASKDKKDSDLKDGGHGPGSKDSAGGHNATSGTGVDGGKEECDDKTVAMEQMMRMIFPPGSNPDSNPLHVICCNDTCSFTWTGAEHINQDIFECRTCGLTGSLCCCTECARVCHRGHDCKLKRTSPTAYCDCWEKCKCKALVAGNQTFRFRVLDMLITETDLVTKPNSRGENILLFLVQTVGRQSIEQRQYRSRPPRASSAPQSGSSGRNKSNSGTGASGGAGGGDLELDMPEHDLEPPRFARKALDHIFRDWRGVRAMMLSGASSSTGAPSPGSTLGSPSPGIIEDEAYLKSQSGTALLDKFTHCLLVKCSNEMLERLLSTLLREMQGPRSTEATLVARRFVRSVIRIFVICSVEMAPVSGKRRSNALAAPLVKAKHVFQVLIKLGIEELVETADSLIAPVRLGVSRPTPPFTLSSSTLDVISGSEELFSVEPLASASGASSGQGASGSGGGGYHGHRAGIRSTRSGTAHDSTRVRGSSAGHGFSLNSAYGLSGAGAGDRHDFDGFGDNLTVFGMDVDSAGAGGNGSDAPLDPRLEASNGAGDISGASAQGGAGGPGAPGVDPESDDAEDLMVESESDSEGSNPDEGGGGERGGGGGGGHASHHSRGVQNSGPGGERVGGSDTEDDSSASTQLEDDESEAGDTDEGDTEEFVLNDEQLERRTTSSGGLGNRTNLAPQSMQWAIRNRDSTARSTGFRVSSGGSSLVFIDPSSLRRSANAASSSLSAAIEPVTMATTASCLARAFAIVIRQIADLLVILQDYQSGASPAGALTSEITHEDTVQLQAYLEQELRPTWDWLVTVMDSTEAQLRFGASLTNSSDPSHPSHPLYQNPSGASSSSAQSSGPGGRSSGVGGIAAATGGGVGGSGSSSHHHAHHRSSGSGSSTQNVEPRREFLSYCLSLMRAHNSEHADSLPVLDVSSLRHVAYVLDALVYYMRSGSSDMTTPSRPTPVTTEEPIIPPASNADPWSSEQDENDNEEMDEELTGDDSYGAGGEEETPPVTQAPPPVMSYVPTGGKGRKHAFFQRSDSTLCLGCPPPDPFDTPLTQALPLADQPHLLQPHARKEDLFGVPKTVHLTGEDGSSASSASVLTSLPTRLGLSCRGNSDSSRSNKPRLPEPVVLTSVLLESRGGGDDVDIPHDLSVTRGSSPPPNSNNMDMDIDDECTNSSLPATTNPGPTLTSSNTTNTSDNSTAAAYDRGIIVSAVRSSTGVIVRAGSGASTTPNNNNNNNNSSSNNSSSSSSSSSNNHHSHLFSSSKSQESKSIPNESGGTGSGSTSGAPAGTTNNTKSNNNSSSSTTNKPHNNSSSSSNSIQMEQENNSTSDTLLDENQQQTTGTQTSSKPNNTQSLIGQAVSHELLLGRWRLSLDLFGRVFMEDVGLEPGSIVSDLGGFPVKEAKFRREMEKLRNVQSRDLTLSKMERDRTALITATFKELNAQYQAHHRRGGSTPPLVFARVKVTFKDEPGEGSGVARSFYTAIAEALLSNEPLPNLECTLAGGSGSSVANTSGTGGATGGSSSSSRYASQYGGVLQRFRDRDIVPRYIRLRSPSLTSANANSSSSSGSRTREPRRQLSISARPFTPIGERGENGSGGGGGGGGEGKGRDAEVRELMEKLVESLVEEDLDQTPITPVTTHPSYKSIPRLESTETVQAQLKSLIVQVLREANSLPNIQLNAAHPKSGNPENLKSKSYEDILATTILNKIVEKSQLTKQEATPSEASSTEGRRNSQTKKSIKATCEFKLGPDGRSRQTLFTSTSADGGDVEEVNGWTGGGRTSLLCTTVEHIEEVITRYSPNEYEAEESECTSSLKPTNQSEVSKTLSGVQYSEGVHHRAPCPELGRDIVDGSALLEENRFNSDEEFNIGIEFINDLETWQENWLFQKKKLSRSHSARSSVHHPVPVPMLVPCPGPDQTCRTLIGDVDAEETSDLSECSDSMYDDPIFKTSSPKAASSKPRSSSKSRRSSSLKVVGSSSSEEDEDNTEDRWIEARNKELLLSTSPVDSGEGSLEMLTEEESSLPLSNTGRDNKPVRPVPKPRKSATKSNSKVDLKMNNSEPNTITNGTRPNNTISNEPPGSKNGRCKTKTTTQTFLENERNAPSNGKTEQEIKTNGVIPNKTKHLPEDLTKDDGTQRNSKSKLTQTSKHNRNGDSKPNSDSEVRKNATNQRTNDTMDEKHNDLNIKHKDTNEEVIDSKEINNNTNKQPSKTSETDIQNNEKHTNRTLPDGQIDRTTKTEVKDLNKSTNTKNNTKGDQNTTRNHTQKVYHNKEVVKPEETDDKHNEKDCDPKSTVHKKDNTKCYSKDIVDESKQVEPENIPKSIKKEENVPEQIGEKYSNGDTHTNINADKCNNTNGEIERRNSKETNGIVNQSNKDINGAFNQSANEGANQSTNGQINQSNNGLIEEEPIAKESYDREQEAEMREIEILNTPPKPGTIAEREHAKWLSAVPMENNPYSKENIEKRNRQKLFDISRSTSSDQTESNEETDHSRSESIIVTSSSSPDLIKRYSRDYYINNSLGNTPSHISTSNTSLSSLGGGKPVAHPIKLMASSTPSSRPQPKQRSKELDDLKRPANVSSDEDESFLGEHDVNMDVNVNTDDKIKHAVETIETNVEMENVEQQNTVGRHEEMENKHEQFEHSVVTDAISQSDANDIRINDNGIKDKTDTERIGKESKSEKAKQVDKIDTTNGNKNNQSEVTKNDNTEKDEISDSNAKNSYRGIERSASQAEFQKMPVQKTDPKYASVQTLPNMNTNEKPKKKKKSLFSSIRNFLTNKKAKSISKCESSKTLLFADKSLQNIYSDTWNQKQADQMKRESFDDELLETFRKSKIKQIENFILNEQAVKGSEENNFDYLKNMNEEHDKETGNVDENTPNLDSRNEEKSELNKTAPLPLNISSDILEMQCDKEARIIISTAVKEVTVLDNHFEANDQRRIDDRRSSGNEEKPSILNAIPIISITDTEEVLTIETRTPKGVHNSNASTLERQHNVKSTSETDKTSPNTNTKNVFDSIETITPNESNKSNTSTLERQRNANSVPIQVVHEQTEHPCGDIIVHVDSDQAVEDIQNNDDAFEEDIDYEETFKNHDTQYKEILDISEDTRLHFIKEIDKIFEQEGLNITFEHDTTTHSLNETCEECNDSNKPNETNVSPKTTLDKSLLKAKKEEIHAKIIKRHLMACKGQTKDTNNGNVYVNDENNDLDNNMDSAEHSIALNNELNDIKDKIAEKFDVQNITMQKTIHVSTALQSDNVEDLENDHEADSSIENSIPGDMNLEEYVLRNSLRHKVLKPKTSVATANFSVNPLYSNDEDGEKPTTENLNDSTDHQNRQETAENGERSTSLESNANDSFLSDEFSFHARKTPESGYSSNVEIFSRINTPELMEGIPETTRGINELGSREDLESIECQIPRMENVDTDKLYKKTVQRQILSEFDSFEKENEHTEVNENASKGNNVEGNNLNSGGIADERLFVNDIDTFIRNEQTHSHNNMVKPASEECAIHTNVESILNEDLLKLNVSTDNSQLLEPGILLDNRIIRERRNVILNTTTAKPDESEKTHIDVQKSQTETLKEKTETHKAQTVTHKTQTEAPKSLVEAKNLVPDLNEELSAEFDKLQRVFSRSLEHLDEIESDKSDACNKRNVTENPVENKNPNINESCNSDENRSEKADDSNETIDNLKQLCDGRNILNFNTRL</sequence>
<feature type="region of interest" description="Disordered" evidence="5">
    <location>
        <begin position="3237"/>
        <end position="3340"/>
    </location>
</feature>
<feature type="compositionally biased region" description="Basic and acidic residues" evidence="5">
    <location>
        <begin position="3246"/>
        <end position="3259"/>
    </location>
</feature>
<feature type="compositionally biased region" description="Polar residues" evidence="5">
    <location>
        <begin position="2985"/>
        <end position="3023"/>
    </location>
</feature>
<feature type="compositionally biased region" description="Basic and acidic residues" evidence="5">
    <location>
        <begin position="360"/>
        <end position="374"/>
    </location>
</feature>
<keyword evidence="3" id="KW-0862">Zinc</keyword>
<proteinExistence type="predicted"/>
<feature type="region of interest" description="Disordered" evidence="5">
    <location>
        <begin position="3077"/>
        <end position="3120"/>
    </location>
</feature>
<feature type="compositionally biased region" description="Low complexity" evidence="5">
    <location>
        <begin position="1853"/>
        <end position="1887"/>
    </location>
</feature>
<feature type="region of interest" description="Disordered" evidence="5">
    <location>
        <begin position="1069"/>
        <end position="1111"/>
    </location>
</feature>
<feature type="compositionally biased region" description="Gly residues" evidence="5">
    <location>
        <begin position="1474"/>
        <end position="1497"/>
    </location>
</feature>
<dbReference type="PROSITE" id="PS51157">
    <property type="entry name" value="ZF_UBR"/>
    <property type="match status" value="1"/>
</dbReference>
<feature type="compositionally biased region" description="Polar residues" evidence="5">
    <location>
        <begin position="550"/>
        <end position="560"/>
    </location>
</feature>
<feature type="compositionally biased region" description="Basic and acidic residues" evidence="5">
    <location>
        <begin position="3320"/>
        <end position="3330"/>
    </location>
</feature>
<feature type="compositionally biased region" description="Basic and acidic residues" evidence="5">
    <location>
        <begin position="2851"/>
        <end position="2864"/>
    </location>
</feature>
<feature type="region of interest" description="Disordered" evidence="5">
    <location>
        <begin position="498"/>
        <end position="521"/>
    </location>
</feature>
<feature type="compositionally biased region" description="Polar residues" evidence="5">
    <location>
        <begin position="2709"/>
        <end position="2727"/>
    </location>
</feature>
<feature type="compositionally biased region" description="Low complexity" evidence="5">
    <location>
        <begin position="1905"/>
        <end position="1940"/>
    </location>
</feature>
<name>A0A8D8WF87_9HEMI</name>
<evidence type="ECO:0000256" key="4">
    <source>
        <dbReference type="PROSITE-ProRule" id="PRU00508"/>
    </source>
</evidence>
<feature type="compositionally biased region" description="Basic and acidic residues" evidence="5">
    <location>
        <begin position="4276"/>
        <end position="4285"/>
    </location>
</feature>
<dbReference type="GO" id="GO:0034450">
    <property type="term" value="F:ubiquitin-ubiquitin ligase activity"/>
    <property type="evidence" value="ECO:0007669"/>
    <property type="project" value="TreeGrafter"/>
</dbReference>
<feature type="region of interest" description="Disordered" evidence="5">
    <location>
        <begin position="1725"/>
        <end position="1820"/>
    </location>
</feature>
<feature type="compositionally biased region" description="Basic and acidic residues" evidence="5">
    <location>
        <begin position="2771"/>
        <end position="2785"/>
    </location>
</feature>
<feature type="compositionally biased region" description="Basic and acidic residues" evidence="5">
    <location>
        <begin position="632"/>
        <end position="645"/>
    </location>
</feature>
<feature type="region of interest" description="Disordered" evidence="5">
    <location>
        <begin position="537"/>
        <end position="566"/>
    </location>
</feature>
<feature type="compositionally biased region" description="Polar residues" evidence="5">
    <location>
        <begin position="4258"/>
        <end position="4275"/>
    </location>
</feature>
<feature type="compositionally biased region" description="Basic and acidic residues" evidence="5">
    <location>
        <begin position="3080"/>
        <end position="3092"/>
    </location>
</feature>
<feature type="region of interest" description="Disordered" evidence="5">
    <location>
        <begin position="3480"/>
        <end position="3510"/>
    </location>
</feature>
<feature type="compositionally biased region" description="Gly residues" evidence="5">
    <location>
        <begin position="1076"/>
        <end position="1085"/>
    </location>
</feature>
<dbReference type="GO" id="GO:0000209">
    <property type="term" value="P:protein polyubiquitination"/>
    <property type="evidence" value="ECO:0007669"/>
    <property type="project" value="TreeGrafter"/>
</dbReference>
<feature type="region of interest" description="Disordered" evidence="5">
    <location>
        <begin position="360"/>
        <end position="426"/>
    </location>
</feature>
<feature type="compositionally biased region" description="Gly residues" evidence="5">
    <location>
        <begin position="847"/>
        <end position="856"/>
    </location>
</feature>
<feature type="region of interest" description="Disordered" evidence="5">
    <location>
        <begin position="3590"/>
        <end position="3649"/>
    </location>
</feature>
<dbReference type="InterPro" id="IPR003126">
    <property type="entry name" value="Znf_UBR"/>
</dbReference>
<feature type="region of interest" description="Disordered" evidence="5">
    <location>
        <begin position="4252"/>
        <end position="4288"/>
    </location>
</feature>
<protein>
    <submittedName>
        <fullName evidence="7">E3 ubiquitin-protein ligase hyd</fullName>
    </submittedName>
</protein>
<feature type="compositionally biased region" description="Basic and acidic residues" evidence="5">
    <location>
        <begin position="2794"/>
        <end position="2819"/>
    </location>
</feature>
<feature type="compositionally biased region" description="Polar residues" evidence="5">
    <location>
        <begin position="3171"/>
        <end position="3182"/>
    </location>
</feature>
<feature type="compositionally biased region" description="Polar residues" evidence="5">
    <location>
        <begin position="3618"/>
        <end position="3649"/>
    </location>
</feature>
<accession>A0A8D8WF87</accession>
<feature type="compositionally biased region" description="Polar residues" evidence="5">
    <location>
        <begin position="2666"/>
        <end position="2698"/>
    </location>
</feature>
<feature type="compositionally biased region" description="Polar residues" evidence="5">
    <location>
        <begin position="2959"/>
        <end position="2976"/>
    </location>
</feature>
<feature type="compositionally biased region" description="Polar residues" evidence="5">
    <location>
        <begin position="582"/>
        <end position="595"/>
    </location>
</feature>
<feature type="compositionally biased region" description="Low complexity" evidence="5">
    <location>
        <begin position="1463"/>
        <end position="1473"/>
    </location>
</feature>
<evidence type="ECO:0000256" key="1">
    <source>
        <dbReference type="ARBA" id="ARBA00022723"/>
    </source>
</evidence>
<feature type="compositionally biased region" description="Low complexity" evidence="5">
    <location>
        <begin position="1801"/>
        <end position="1820"/>
    </location>
</feature>
<feature type="region of interest" description="Disordered" evidence="5">
    <location>
        <begin position="4178"/>
        <end position="4206"/>
    </location>
</feature>
<feature type="region of interest" description="Disordered" evidence="5">
    <location>
        <begin position="582"/>
        <end position="671"/>
    </location>
</feature>
<feature type="compositionally biased region" description="Low complexity" evidence="5">
    <location>
        <begin position="826"/>
        <end position="846"/>
    </location>
</feature>
<feature type="region of interest" description="Disordered" evidence="5">
    <location>
        <begin position="1444"/>
        <end position="1519"/>
    </location>
</feature>
<dbReference type="GO" id="GO:0005737">
    <property type="term" value="C:cytoplasm"/>
    <property type="evidence" value="ECO:0007669"/>
    <property type="project" value="TreeGrafter"/>
</dbReference>
<feature type="region of interest" description="Disordered" evidence="5">
    <location>
        <begin position="3916"/>
        <end position="3962"/>
    </location>
</feature>
<feature type="region of interest" description="Disordered" evidence="5">
    <location>
        <begin position="2335"/>
        <end position="2361"/>
    </location>
</feature>
<feature type="domain" description="UBR-type" evidence="6">
    <location>
        <begin position="705"/>
        <end position="773"/>
    </location>
</feature>
<dbReference type="InterPro" id="IPR047503">
    <property type="entry name" value="UBR-box_UBR5"/>
</dbReference>
<feature type="compositionally biased region" description="Basic and acidic residues" evidence="5">
    <location>
        <begin position="4184"/>
        <end position="4193"/>
    </location>
</feature>
<dbReference type="GO" id="GO:0008270">
    <property type="term" value="F:zinc ion binding"/>
    <property type="evidence" value="ECO:0007669"/>
    <property type="project" value="UniProtKB-KW"/>
</dbReference>
<feature type="compositionally biased region" description="Basic and acidic residues" evidence="5">
    <location>
        <begin position="1759"/>
        <end position="1768"/>
    </location>
</feature>
<feature type="zinc finger region" description="UBR-type" evidence="4">
    <location>
        <begin position="705"/>
        <end position="773"/>
    </location>
</feature>
<dbReference type="PANTHER" id="PTHR46276">
    <property type="entry name" value="E3 UBIQUITIN-PROTEIN LIGASE UBR5"/>
    <property type="match status" value="1"/>
</dbReference>
<feature type="compositionally biased region" description="Polar residues" evidence="5">
    <location>
        <begin position="1444"/>
        <end position="1462"/>
    </location>
</feature>
<feature type="compositionally biased region" description="Polar residues" evidence="5">
    <location>
        <begin position="3308"/>
        <end position="3319"/>
    </location>
</feature>
<feature type="compositionally biased region" description="Polar residues" evidence="5">
    <location>
        <begin position="4062"/>
        <end position="4075"/>
    </location>
</feature>
<feature type="compositionally biased region" description="Acidic residues" evidence="5">
    <location>
        <begin position="1600"/>
        <end position="1615"/>
    </location>
</feature>
<feature type="compositionally biased region" description="Polar residues" evidence="5">
    <location>
        <begin position="2335"/>
        <end position="2349"/>
    </location>
</feature>
<feature type="compositionally biased region" description="Low complexity" evidence="5">
    <location>
        <begin position="2178"/>
        <end position="2191"/>
    </location>
</feature>
<evidence type="ECO:0000256" key="5">
    <source>
        <dbReference type="SAM" id="MobiDB-lite"/>
    </source>
</evidence>
<feature type="compositionally biased region" description="Basic and acidic residues" evidence="5">
    <location>
        <begin position="2889"/>
        <end position="2935"/>
    </location>
</feature>
<feature type="compositionally biased region" description="Polar residues" evidence="5">
    <location>
        <begin position="2756"/>
        <end position="2767"/>
    </location>
</feature>
<feature type="region of interest" description="Disordered" evidence="5">
    <location>
        <begin position="816"/>
        <end position="864"/>
    </location>
</feature>
<feature type="compositionally biased region" description="Polar residues" evidence="5">
    <location>
        <begin position="1941"/>
        <end position="1951"/>
    </location>
</feature>
<evidence type="ECO:0000256" key="2">
    <source>
        <dbReference type="ARBA" id="ARBA00022771"/>
    </source>
</evidence>
<evidence type="ECO:0000313" key="7">
    <source>
        <dbReference type="EMBL" id="CAG6655985.1"/>
    </source>
</evidence>
<feature type="region of interest" description="Disordered" evidence="5">
    <location>
        <begin position="3140"/>
        <end position="3206"/>
    </location>
</feature>
<feature type="compositionally biased region" description="Basic and acidic residues" evidence="5">
    <location>
        <begin position="3029"/>
        <end position="3041"/>
    </location>
</feature>
<feature type="compositionally biased region" description="Basic and acidic residues" evidence="5">
    <location>
        <begin position="3273"/>
        <end position="3307"/>
    </location>
</feature>
<feature type="region of interest" description="Disordered" evidence="5">
    <location>
        <begin position="2551"/>
        <end position="2609"/>
    </location>
</feature>
<evidence type="ECO:0000256" key="3">
    <source>
        <dbReference type="ARBA" id="ARBA00022833"/>
    </source>
</evidence>
<feature type="compositionally biased region" description="Acidic residues" evidence="5">
    <location>
        <begin position="1253"/>
        <end position="1284"/>
    </location>
</feature>
<feature type="region of interest" description="Disordered" evidence="5">
    <location>
        <begin position="2178"/>
        <end position="2231"/>
    </location>
</feature>
<feature type="compositionally biased region" description="Basic and acidic residues" evidence="5">
    <location>
        <begin position="3939"/>
        <end position="3953"/>
    </location>
</feature>
<dbReference type="EMBL" id="HBUF01183591">
    <property type="protein sequence ID" value="CAG6655985.1"/>
    <property type="molecule type" value="Transcribed_RNA"/>
</dbReference>
<feature type="region of interest" description="Disordered" evidence="5">
    <location>
        <begin position="1152"/>
        <end position="1311"/>
    </location>
</feature>
<evidence type="ECO:0000259" key="6">
    <source>
        <dbReference type="PROSITE" id="PS51157"/>
    </source>
</evidence>
<feature type="region of interest" description="Disordered" evidence="5">
    <location>
        <begin position="2126"/>
        <end position="2149"/>
    </location>
</feature>